<organism evidence="2 3">
    <name type="scientific">Amycolatopsis echigonensis</name>
    <dbReference type="NCBI Taxonomy" id="2576905"/>
    <lineage>
        <taxon>Bacteria</taxon>
        <taxon>Bacillati</taxon>
        <taxon>Actinomycetota</taxon>
        <taxon>Actinomycetes</taxon>
        <taxon>Pseudonocardiales</taxon>
        <taxon>Pseudonocardiaceae</taxon>
        <taxon>Amycolatopsis</taxon>
    </lineage>
</organism>
<dbReference type="Pfam" id="PF03992">
    <property type="entry name" value="ABM"/>
    <property type="match status" value="1"/>
</dbReference>
<dbReference type="OrthoDB" id="4304335at2"/>
<dbReference type="SUPFAM" id="SSF54909">
    <property type="entry name" value="Dimeric alpha+beta barrel"/>
    <property type="match status" value="1"/>
</dbReference>
<comment type="caution">
    <text evidence="2">The sequence shown here is derived from an EMBL/GenBank/DDBJ whole genome shotgun (WGS) entry which is preliminary data.</text>
</comment>
<dbReference type="GO" id="GO:0004497">
    <property type="term" value="F:monooxygenase activity"/>
    <property type="evidence" value="ECO:0007669"/>
    <property type="project" value="UniProtKB-KW"/>
</dbReference>
<keyword evidence="3" id="KW-1185">Reference proteome</keyword>
<dbReference type="EMBL" id="PJMY01000003">
    <property type="protein sequence ID" value="PKV93964.1"/>
    <property type="molecule type" value="Genomic_DNA"/>
</dbReference>
<reference evidence="2 3" key="1">
    <citation type="submission" date="2017-12" db="EMBL/GenBank/DDBJ databases">
        <title>Sequencing the genomes of 1000 Actinobacteria strains.</title>
        <authorList>
            <person name="Klenk H.-P."/>
        </authorList>
    </citation>
    <scope>NUCLEOTIDE SEQUENCE [LARGE SCALE GENOMIC DNA]</scope>
    <source>
        <strain evidence="2 3">DSM 45165</strain>
    </source>
</reference>
<evidence type="ECO:0000313" key="2">
    <source>
        <dbReference type="EMBL" id="PKV93964.1"/>
    </source>
</evidence>
<dbReference type="InterPro" id="IPR011008">
    <property type="entry name" value="Dimeric_a/b-barrel"/>
</dbReference>
<proteinExistence type="predicted"/>
<sequence>MTGEVKVLVYASDGGAETGAVSTAYHEVSLSLAATPGLLRNQLLRSVHDRDRFVVMSEWADLTAFTSWEEGAAHRDVTAPLRPLQDGADRGVFGIYEVVAEYRAGTS</sequence>
<protein>
    <submittedName>
        <fullName evidence="2">Heme-degrading monooxygenase HmoA</fullName>
    </submittedName>
</protein>
<keyword evidence="2" id="KW-0503">Monooxygenase</keyword>
<evidence type="ECO:0000259" key="1">
    <source>
        <dbReference type="Pfam" id="PF03992"/>
    </source>
</evidence>
<gene>
    <name evidence="2" type="ORF">ATK30_4826</name>
</gene>
<evidence type="ECO:0000313" key="3">
    <source>
        <dbReference type="Proteomes" id="UP000233750"/>
    </source>
</evidence>
<dbReference type="AlphaFoldDB" id="A0A2N3WJB2"/>
<accession>A0A2N3WJB2</accession>
<feature type="domain" description="ABM" evidence="1">
    <location>
        <begin position="24"/>
        <end position="76"/>
    </location>
</feature>
<dbReference type="InterPro" id="IPR007138">
    <property type="entry name" value="ABM_dom"/>
</dbReference>
<dbReference type="Proteomes" id="UP000233750">
    <property type="component" value="Unassembled WGS sequence"/>
</dbReference>
<dbReference type="RefSeq" id="WP_101437508.1">
    <property type="nucleotide sequence ID" value="NZ_PJMY01000003.1"/>
</dbReference>
<dbReference type="Gene3D" id="3.30.70.100">
    <property type="match status" value="1"/>
</dbReference>
<name>A0A2N3WJB2_9PSEU</name>
<keyword evidence="2" id="KW-0560">Oxidoreductase</keyword>